<evidence type="ECO:0000313" key="7">
    <source>
        <dbReference type="EMBL" id="MBP1905347.1"/>
    </source>
</evidence>
<feature type="chain" id="PRO_5045677961" evidence="5">
    <location>
        <begin position="28"/>
        <end position="324"/>
    </location>
</feature>
<evidence type="ECO:0000256" key="1">
    <source>
        <dbReference type="ARBA" id="ARBA00004196"/>
    </source>
</evidence>
<evidence type="ECO:0000256" key="3">
    <source>
        <dbReference type="ARBA" id="ARBA00022448"/>
    </source>
</evidence>
<name>A0ABS4FRY8_9BACL</name>
<dbReference type="InterPro" id="IPR002491">
    <property type="entry name" value="ABC_transptr_periplasmic_BD"/>
</dbReference>
<feature type="signal peptide" evidence="5">
    <location>
        <begin position="1"/>
        <end position="27"/>
    </location>
</feature>
<comment type="caution">
    <text evidence="7">The sequence shown here is derived from an EMBL/GenBank/DDBJ whole genome shotgun (WGS) entry which is preliminary data.</text>
</comment>
<evidence type="ECO:0000256" key="5">
    <source>
        <dbReference type="SAM" id="SignalP"/>
    </source>
</evidence>
<dbReference type="PANTHER" id="PTHR30532">
    <property type="entry name" value="IRON III DICITRATE-BINDING PERIPLASMIC PROTEIN"/>
    <property type="match status" value="1"/>
</dbReference>
<dbReference type="SUPFAM" id="SSF53807">
    <property type="entry name" value="Helical backbone' metal receptor"/>
    <property type="match status" value="1"/>
</dbReference>
<dbReference type="Pfam" id="PF01497">
    <property type="entry name" value="Peripla_BP_2"/>
    <property type="match status" value="1"/>
</dbReference>
<dbReference type="RefSeq" id="WP_210088977.1">
    <property type="nucleotide sequence ID" value="NZ_JAGGKG010000008.1"/>
</dbReference>
<evidence type="ECO:0000259" key="6">
    <source>
        <dbReference type="PROSITE" id="PS50983"/>
    </source>
</evidence>
<keyword evidence="3" id="KW-0813">Transport</keyword>
<comment type="similarity">
    <text evidence="2">Belongs to the bacterial solute-binding protein 8 family.</text>
</comment>
<dbReference type="PROSITE" id="PS50983">
    <property type="entry name" value="FE_B12_PBP"/>
    <property type="match status" value="1"/>
</dbReference>
<gene>
    <name evidence="7" type="ORF">J2Z32_001977</name>
</gene>
<dbReference type="Gene3D" id="3.40.50.1980">
    <property type="entry name" value="Nitrogenase molybdenum iron protein domain"/>
    <property type="match status" value="2"/>
</dbReference>
<sequence>MSSQHTWVKKNLWGLALLLIASIVVSACGNVATPANNTASQVEESKDSVAPTIKKVTTVKGDIEVPTKPQRIVAEEYFGSLIALNVIPVGAPGLSLQNYYFKEALSGVSDIGDYGNPEIERIVALEPDLIITGNEKTYEQLSKIAPTIVVPYGDLKNVHEELTYFGQLLGVEKEAEAWLQDYDQRVAAAKAKVDAAIPAESTFSIIETSEKQIWVYGDNFGRGGQPVYQALGRKPPTAVADEIMEKQWKELSKEVLQEYAGDYIILTSNEYTLEQLQQDPIWSSLPALKKGHVYIWPEARSWYYDPLAVLNQTEELAKWLTGTK</sequence>
<evidence type="ECO:0000256" key="4">
    <source>
        <dbReference type="ARBA" id="ARBA00022729"/>
    </source>
</evidence>
<dbReference type="InterPro" id="IPR051313">
    <property type="entry name" value="Bact_iron-sidero_bind"/>
</dbReference>
<comment type="subcellular location">
    <subcellularLocation>
        <location evidence="1">Cell envelope</location>
    </subcellularLocation>
</comment>
<dbReference type="Proteomes" id="UP001519272">
    <property type="component" value="Unassembled WGS sequence"/>
</dbReference>
<dbReference type="PANTHER" id="PTHR30532:SF26">
    <property type="entry name" value="IRON(3+)-HYDROXAMATE-BINDING PROTEIN FHUD"/>
    <property type="match status" value="1"/>
</dbReference>
<dbReference type="EMBL" id="JAGGKG010000008">
    <property type="protein sequence ID" value="MBP1905347.1"/>
    <property type="molecule type" value="Genomic_DNA"/>
</dbReference>
<accession>A0ABS4FRY8</accession>
<evidence type="ECO:0000256" key="2">
    <source>
        <dbReference type="ARBA" id="ARBA00008814"/>
    </source>
</evidence>
<keyword evidence="8" id="KW-1185">Reference proteome</keyword>
<organism evidence="7 8">
    <name type="scientific">Paenibacillus turicensis</name>
    <dbReference type="NCBI Taxonomy" id="160487"/>
    <lineage>
        <taxon>Bacteria</taxon>
        <taxon>Bacillati</taxon>
        <taxon>Bacillota</taxon>
        <taxon>Bacilli</taxon>
        <taxon>Bacillales</taxon>
        <taxon>Paenibacillaceae</taxon>
        <taxon>Paenibacillus</taxon>
    </lineage>
</organism>
<proteinExistence type="inferred from homology"/>
<reference evidence="7 8" key="1">
    <citation type="submission" date="2021-03" db="EMBL/GenBank/DDBJ databases">
        <title>Genomic Encyclopedia of Type Strains, Phase IV (KMG-IV): sequencing the most valuable type-strain genomes for metagenomic binning, comparative biology and taxonomic classification.</title>
        <authorList>
            <person name="Goeker M."/>
        </authorList>
    </citation>
    <scope>NUCLEOTIDE SEQUENCE [LARGE SCALE GENOMIC DNA]</scope>
    <source>
        <strain evidence="7 8">DSM 14349</strain>
    </source>
</reference>
<keyword evidence="4 5" id="KW-0732">Signal</keyword>
<protein>
    <submittedName>
        <fullName evidence="7">Iron complex transport system substrate-binding protein</fullName>
    </submittedName>
</protein>
<feature type="domain" description="Fe/B12 periplasmic-binding" evidence="6">
    <location>
        <begin position="71"/>
        <end position="324"/>
    </location>
</feature>
<evidence type="ECO:0000313" key="8">
    <source>
        <dbReference type="Proteomes" id="UP001519272"/>
    </source>
</evidence>